<sequence>MTAQDSRPPHDATGVLVIGSVTMDVTTFSSRLPRPGETFLGDAFTLVLGGKGANQAVAAGRAGAPIRFVGCVGEDLFAPLVRQGLTDAGVDIGHLREVPGQTGVAHIRVDASGENDIVMVPLANAELTAEQIDSALEELAPTSEVLLTQLEIPFALTMHAIRGAHDKGLTVVLDPAPAHDLEESIWPLVDVVTPNETEASLLTGIEVDSREAAVQAGQWFLDRGVTHALITMAGAGCVLVGTGSVRHVPAHRVEVVDTTAAGDAFAGYLAASLAAGEDLPRAINRAGAAGALAVTRRGASPSLPRAAEVDAHLATLAGTQDPADGSGGDEGDHP</sequence>
<feature type="binding site" evidence="9">
    <location>
        <begin position="262"/>
        <end position="263"/>
    </location>
    <ligand>
        <name>ATP</name>
        <dbReference type="ChEBI" id="CHEBI:30616"/>
    </ligand>
</feature>
<feature type="binding site" evidence="9">
    <location>
        <position position="293"/>
    </location>
    <ligand>
        <name>K(+)</name>
        <dbReference type="ChEBI" id="CHEBI:29103"/>
    </ligand>
</feature>
<keyword evidence="6 9" id="KW-0460">Magnesium</keyword>
<dbReference type="Pfam" id="PF00294">
    <property type="entry name" value="PfkB"/>
    <property type="match status" value="1"/>
</dbReference>
<protein>
    <recommendedName>
        <fullName evidence="9 10">Ribokinase</fullName>
        <shortName evidence="9">RK</shortName>
        <ecNumber evidence="9 10">2.7.1.15</ecNumber>
    </recommendedName>
</protein>
<dbReference type="InterPro" id="IPR029056">
    <property type="entry name" value="Ribokinase-like"/>
</dbReference>
<comment type="similarity">
    <text evidence="9">Belongs to the carbohydrate kinase PfkB family. Ribokinase subfamily.</text>
</comment>
<keyword evidence="7 9" id="KW-0630">Potassium</keyword>
<evidence type="ECO:0000256" key="7">
    <source>
        <dbReference type="ARBA" id="ARBA00022958"/>
    </source>
</evidence>
<keyword evidence="9" id="KW-0963">Cytoplasm</keyword>
<feature type="region of interest" description="Disordered" evidence="11">
    <location>
        <begin position="315"/>
        <end position="334"/>
    </location>
</feature>
<comment type="caution">
    <text evidence="13">The sequence shown here is derived from an EMBL/GenBank/DDBJ whole genome shotgun (WGS) entry which is preliminary data.</text>
</comment>
<dbReference type="NCBIfam" id="TIGR02152">
    <property type="entry name" value="D_ribokin_bact"/>
    <property type="match status" value="1"/>
</dbReference>
<keyword evidence="4 9" id="KW-0418">Kinase</keyword>
<evidence type="ECO:0000256" key="5">
    <source>
        <dbReference type="ARBA" id="ARBA00022840"/>
    </source>
</evidence>
<dbReference type="GO" id="GO:0004747">
    <property type="term" value="F:ribokinase activity"/>
    <property type="evidence" value="ECO:0007669"/>
    <property type="project" value="UniProtKB-EC"/>
</dbReference>
<dbReference type="PANTHER" id="PTHR10584:SF166">
    <property type="entry name" value="RIBOKINASE"/>
    <property type="match status" value="1"/>
</dbReference>
<comment type="subcellular location">
    <subcellularLocation>
        <location evidence="9">Cytoplasm</location>
    </subcellularLocation>
</comment>
<keyword evidence="14" id="KW-1185">Reference proteome</keyword>
<dbReference type="EMBL" id="JAGIOD010000001">
    <property type="protein sequence ID" value="MBP2381630.1"/>
    <property type="molecule type" value="Genomic_DNA"/>
</dbReference>
<comment type="cofactor">
    <cofactor evidence="9">
        <name>Mg(2+)</name>
        <dbReference type="ChEBI" id="CHEBI:18420"/>
    </cofactor>
    <text evidence="9">Requires a divalent cation, most likely magnesium in vivo, as an electrophilic catalyst to aid phosphoryl group transfer. It is the chelate of the metal and the nucleotide that is the actual substrate.</text>
</comment>
<evidence type="ECO:0000259" key="12">
    <source>
        <dbReference type="Pfam" id="PF00294"/>
    </source>
</evidence>
<dbReference type="HAMAP" id="MF_01987">
    <property type="entry name" value="Ribokinase"/>
    <property type="match status" value="1"/>
</dbReference>
<feature type="binding site" evidence="9">
    <location>
        <position position="151"/>
    </location>
    <ligand>
        <name>substrate</name>
    </ligand>
</feature>
<dbReference type="InterPro" id="IPR011877">
    <property type="entry name" value="Ribokinase"/>
</dbReference>
<comment type="subunit">
    <text evidence="9">Homodimer.</text>
</comment>
<name>A0ABS4WZJ4_9MICO</name>
<dbReference type="InterPro" id="IPR011611">
    <property type="entry name" value="PfkB_dom"/>
</dbReference>
<feature type="binding site" evidence="9">
    <location>
        <position position="298"/>
    </location>
    <ligand>
        <name>K(+)</name>
        <dbReference type="ChEBI" id="CHEBI:29103"/>
    </ligand>
</feature>
<evidence type="ECO:0000256" key="4">
    <source>
        <dbReference type="ARBA" id="ARBA00022777"/>
    </source>
</evidence>
<dbReference type="PRINTS" id="PR00990">
    <property type="entry name" value="RIBOKINASE"/>
</dbReference>
<keyword evidence="1 9" id="KW-0808">Transferase</keyword>
<accession>A0ABS4WZJ4</accession>
<evidence type="ECO:0000256" key="10">
    <source>
        <dbReference type="NCBIfam" id="TIGR02152"/>
    </source>
</evidence>
<dbReference type="CDD" id="cd01174">
    <property type="entry name" value="ribokinase"/>
    <property type="match status" value="1"/>
</dbReference>
<evidence type="ECO:0000256" key="2">
    <source>
        <dbReference type="ARBA" id="ARBA00022723"/>
    </source>
</evidence>
<feature type="binding site" evidence="9">
    <location>
        <position position="296"/>
    </location>
    <ligand>
        <name>K(+)</name>
        <dbReference type="ChEBI" id="CHEBI:29103"/>
    </ligand>
</feature>
<evidence type="ECO:0000256" key="11">
    <source>
        <dbReference type="SAM" id="MobiDB-lite"/>
    </source>
</evidence>
<keyword evidence="8 9" id="KW-0119">Carbohydrate metabolism</keyword>
<keyword evidence="3 9" id="KW-0547">Nucleotide-binding</keyword>
<proteinExistence type="inferred from homology"/>
<comment type="pathway">
    <text evidence="9">Carbohydrate metabolism; D-ribose degradation; D-ribose 5-phosphate from beta-D-ribopyranose: step 2/2.</text>
</comment>
<feature type="domain" description="Carbohydrate kinase PfkB" evidence="12">
    <location>
        <begin position="14"/>
        <end position="304"/>
    </location>
</feature>
<feature type="binding site" evidence="9">
    <location>
        <position position="302"/>
    </location>
    <ligand>
        <name>K(+)</name>
        <dbReference type="ChEBI" id="CHEBI:29103"/>
    </ligand>
</feature>
<comment type="caution">
    <text evidence="9">Lacks conserved residue(s) required for the propagation of feature annotation.</text>
</comment>
<evidence type="ECO:0000256" key="9">
    <source>
        <dbReference type="HAMAP-Rule" id="MF_01987"/>
    </source>
</evidence>
<feature type="binding site" evidence="9">
    <location>
        <begin position="50"/>
        <end position="54"/>
    </location>
    <ligand>
        <name>substrate</name>
    </ligand>
</feature>
<reference evidence="13 14" key="1">
    <citation type="submission" date="2021-03" db="EMBL/GenBank/DDBJ databases">
        <title>Sequencing the genomes of 1000 actinobacteria strains.</title>
        <authorList>
            <person name="Klenk H.-P."/>
        </authorList>
    </citation>
    <scope>NUCLEOTIDE SEQUENCE [LARGE SCALE GENOMIC DNA]</scope>
    <source>
        <strain evidence="13 14">DSM 14566</strain>
    </source>
</reference>
<evidence type="ECO:0000256" key="3">
    <source>
        <dbReference type="ARBA" id="ARBA00022741"/>
    </source>
</evidence>
<feature type="binding site" evidence="9">
    <location>
        <position position="259"/>
    </location>
    <ligand>
        <name>K(+)</name>
        <dbReference type="ChEBI" id="CHEBI:29103"/>
    </ligand>
</feature>
<feature type="binding site" evidence="9">
    <location>
        <position position="263"/>
    </location>
    <ligand>
        <name>substrate</name>
    </ligand>
</feature>
<evidence type="ECO:0000313" key="14">
    <source>
        <dbReference type="Proteomes" id="UP001519290"/>
    </source>
</evidence>
<evidence type="ECO:0000256" key="6">
    <source>
        <dbReference type="ARBA" id="ARBA00022842"/>
    </source>
</evidence>
<dbReference type="InterPro" id="IPR002139">
    <property type="entry name" value="Ribo/fructo_kinase"/>
</dbReference>
<dbReference type="EC" id="2.7.1.15" evidence="9 10"/>
<evidence type="ECO:0000313" key="13">
    <source>
        <dbReference type="EMBL" id="MBP2381630.1"/>
    </source>
</evidence>
<comment type="catalytic activity">
    <reaction evidence="9">
        <text>D-ribose + ATP = D-ribose 5-phosphate + ADP + H(+)</text>
        <dbReference type="Rhea" id="RHEA:13697"/>
        <dbReference type="ChEBI" id="CHEBI:15378"/>
        <dbReference type="ChEBI" id="CHEBI:30616"/>
        <dbReference type="ChEBI" id="CHEBI:47013"/>
        <dbReference type="ChEBI" id="CHEBI:78346"/>
        <dbReference type="ChEBI" id="CHEBI:456216"/>
        <dbReference type="EC" id="2.7.1.15"/>
    </reaction>
</comment>
<evidence type="ECO:0000256" key="1">
    <source>
        <dbReference type="ARBA" id="ARBA00022679"/>
    </source>
</evidence>
<dbReference type="Proteomes" id="UP001519290">
    <property type="component" value="Unassembled WGS sequence"/>
</dbReference>
<keyword evidence="5 9" id="KW-0067">ATP-binding</keyword>
<comment type="function">
    <text evidence="9">Catalyzes the phosphorylation of ribose at O-5 in a reaction requiring ATP and magnesium. The resulting D-ribose-5-phosphate can then be used either for sythesis of nucleotides, histidine, and tryptophan, or as a component of the pentose phosphate pathway.</text>
</comment>
<organism evidence="13 14">
    <name type="scientific">Brachybacterium sacelli</name>
    <dbReference type="NCBI Taxonomy" id="173364"/>
    <lineage>
        <taxon>Bacteria</taxon>
        <taxon>Bacillati</taxon>
        <taxon>Actinomycetota</taxon>
        <taxon>Actinomycetes</taxon>
        <taxon>Micrococcales</taxon>
        <taxon>Dermabacteraceae</taxon>
        <taxon>Brachybacterium</taxon>
    </lineage>
</organism>
<comment type="activity regulation">
    <text evidence="9">Activated by a monovalent cation that binds near, but not in, the active site. The most likely occupant of the site in vivo is potassium. Ion binding induces a conformational change that may alter substrate affinity.</text>
</comment>
<feature type="binding site" evidence="9">
    <location>
        <position position="257"/>
    </location>
    <ligand>
        <name>K(+)</name>
        <dbReference type="ChEBI" id="CHEBI:29103"/>
    </ligand>
</feature>
<feature type="binding site" evidence="9">
    <location>
        <begin position="22"/>
        <end position="24"/>
    </location>
    <ligand>
        <name>substrate</name>
    </ligand>
</feature>
<feature type="binding site" evidence="9">
    <location>
        <position position="195"/>
    </location>
    <ligand>
        <name>ATP</name>
        <dbReference type="ChEBI" id="CHEBI:30616"/>
    </ligand>
</feature>
<dbReference type="Gene3D" id="3.40.1190.20">
    <property type="match status" value="1"/>
</dbReference>
<dbReference type="SUPFAM" id="SSF53613">
    <property type="entry name" value="Ribokinase-like"/>
    <property type="match status" value="1"/>
</dbReference>
<keyword evidence="2 9" id="KW-0479">Metal-binding</keyword>
<feature type="active site" description="Proton acceptor" evidence="9">
    <location>
        <position position="263"/>
    </location>
</feature>
<gene>
    <name evidence="9" type="primary">rbsK</name>
    <name evidence="13" type="ORF">JOF43_001587</name>
</gene>
<evidence type="ECO:0000256" key="8">
    <source>
        <dbReference type="ARBA" id="ARBA00023277"/>
    </source>
</evidence>
<dbReference type="RefSeq" id="WP_245354053.1">
    <property type="nucleotide sequence ID" value="NZ_BAAAJW010000002.1"/>
</dbReference>
<dbReference type="PANTHER" id="PTHR10584">
    <property type="entry name" value="SUGAR KINASE"/>
    <property type="match status" value="1"/>
</dbReference>